<dbReference type="Pfam" id="PF00104">
    <property type="entry name" value="Hormone_recep"/>
    <property type="match status" value="1"/>
</dbReference>
<keyword evidence="2" id="KW-0804">Transcription</keyword>
<keyword evidence="1" id="KW-0805">Transcription regulation</keyword>
<evidence type="ECO:0000313" key="5">
    <source>
        <dbReference type="EMBL" id="GFX95345.1"/>
    </source>
</evidence>
<dbReference type="InterPro" id="IPR035500">
    <property type="entry name" value="NHR-like_dom_sf"/>
</dbReference>
<sequence length="168" mass="18970">MLSTCMGAAHSFEGAQNVLLRFETNLYSVFHADIPSDSTQTTKLSLAAATLCSVLAQIRQLTMDTTEYYYLKLLALFKTNMSERLQSSEQVTLFHDWAQAGLLNYVNKMHARPFRFSTLKTVLTFTSTVSEENVRELFFKTAVAAPSMMNKLIADIYVKDTYPPLTKT</sequence>
<gene>
    <name evidence="5" type="ORF">TNCV_849351</name>
</gene>
<keyword evidence="6" id="KW-1185">Reference proteome</keyword>
<reference evidence="5" key="1">
    <citation type="submission" date="2020-08" db="EMBL/GenBank/DDBJ databases">
        <title>Multicomponent nature underlies the extraordinary mechanical properties of spider dragline silk.</title>
        <authorList>
            <person name="Kono N."/>
            <person name="Nakamura H."/>
            <person name="Mori M."/>
            <person name="Yoshida Y."/>
            <person name="Ohtoshi R."/>
            <person name="Malay A.D."/>
            <person name="Moran D.A.P."/>
            <person name="Tomita M."/>
            <person name="Numata K."/>
            <person name="Arakawa K."/>
        </authorList>
    </citation>
    <scope>NUCLEOTIDE SEQUENCE</scope>
</reference>
<evidence type="ECO:0000259" key="4">
    <source>
        <dbReference type="Pfam" id="PF00104"/>
    </source>
</evidence>
<dbReference type="SUPFAM" id="SSF48508">
    <property type="entry name" value="Nuclear receptor ligand-binding domain"/>
    <property type="match status" value="1"/>
</dbReference>
<protein>
    <recommendedName>
        <fullName evidence="4">NR LBD domain-containing protein</fullName>
    </recommendedName>
</protein>
<dbReference type="Gene3D" id="1.10.565.10">
    <property type="entry name" value="Retinoid X Receptor"/>
    <property type="match status" value="1"/>
</dbReference>
<dbReference type="InterPro" id="IPR000536">
    <property type="entry name" value="Nucl_hrmn_rcpt_lig-bd"/>
</dbReference>
<dbReference type="EMBL" id="BMAU01021185">
    <property type="protein sequence ID" value="GFX95345.1"/>
    <property type="molecule type" value="Genomic_DNA"/>
</dbReference>
<comment type="caution">
    <text evidence="5">The sequence shown here is derived from an EMBL/GenBank/DDBJ whole genome shotgun (WGS) entry which is preliminary data.</text>
</comment>
<accession>A0A8X6RIQ9</accession>
<evidence type="ECO:0000256" key="1">
    <source>
        <dbReference type="ARBA" id="ARBA00023015"/>
    </source>
</evidence>
<proteinExistence type="predicted"/>
<name>A0A8X6RIQ9_TRICX</name>
<evidence type="ECO:0000256" key="3">
    <source>
        <dbReference type="ARBA" id="ARBA00023170"/>
    </source>
</evidence>
<feature type="domain" description="NR LBD" evidence="4">
    <location>
        <begin position="50"/>
        <end position="139"/>
    </location>
</feature>
<dbReference type="AlphaFoldDB" id="A0A8X6RIQ9"/>
<dbReference type="Proteomes" id="UP000887159">
    <property type="component" value="Unassembled WGS sequence"/>
</dbReference>
<keyword evidence="3" id="KW-0675">Receptor</keyword>
<organism evidence="5 6">
    <name type="scientific">Trichonephila clavipes</name>
    <name type="common">Golden silk orbweaver</name>
    <name type="synonym">Nephila clavipes</name>
    <dbReference type="NCBI Taxonomy" id="2585209"/>
    <lineage>
        <taxon>Eukaryota</taxon>
        <taxon>Metazoa</taxon>
        <taxon>Ecdysozoa</taxon>
        <taxon>Arthropoda</taxon>
        <taxon>Chelicerata</taxon>
        <taxon>Arachnida</taxon>
        <taxon>Araneae</taxon>
        <taxon>Araneomorphae</taxon>
        <taxon>Entelegynae</taxon>
        <taxon>Araneoidea</taxon>
        <taxon>Nephilidae</taxon>
        <taxon>Trichonephila</taxon>
    </lineage>
</organism>
<evidence type="ECO:0000256" key="2">
    <source>
        <dbReference type="ARBA" id="ARBA00023163"/>
    </source>
</evidence>
<evidence type="ECO:0000313" key="6">
    <source>
        <dbReference type="Proteomes" id="UP000887159"/>
    </source>
</evidence>